<dbReference type="Proteomes" id="UP000226092">
    <property type="component" value="Segment"/>
</dbReference>
<reference evidence="1 2" key="1">
    <citation type="submission" date="2017-07" db="EMBL/GenBank/DDBJ databases">
        <title>In vitro design and evaluation of phage cocktails against multidrug-resistant Aeromonas salmonicida.</title>
        <authorList>
            <person name="Chen L."/>
            <person name="Yuan S."/>
            <person name="Ma Y."/>
        </authorList>
    </citation>
    <scope>NUCLEOTIDE SEQUENCE [LARGE SCALE GENOMIC DNA]</scope>
</reference>
<dbReference type="EMBL" id="MF448340">
    <property type="protein sequence ID" value="ASU00381.1"/>
    <property type="molecule type" value="Genomic_DNA"/>
</dbReference>
<dbReference type="KEGG" id="vg:55604538"/>
<organism evidence="1 2">
    <name type="scientific">Aeromonas phage AS-zj</name>
    <dbReference type="NCBI Taxonomy" id="2024208"/>
    <lineage>
        <taxon>Viruses</taxon>
        <taxon>Duplodnaviria</taxon>
        <taxon>Heunggongvirae</taxon>
        <taxon>Uroviricota</taxon>
        <taxon>Caudoviricetes</taxon>
        <taxon>Pantevenvirales</taxon>
        <taxon>Straboviridae</taxon>
        <taxon>Emmerichvirinae</taxon>
        <taxon>Ceceduovirus</taxon>
        <taxon>Ceceduovirus aszj</taxon>
    </lineage>
</organism>
<evidence type="ECO:0000313" key="2">
    <source>
        <dbReference type="Proteomes" id="UP000226092"/>
    </source>
</evidence>
<keyword evidence="2" id="KW-1185">Reference proteome</keyword>
<sequence length="208" mass="24203">MVKMYSQHDIEDLNITPKETINKPPRYVNRNARMIAKNATCEDHLHVAKALSDTMWFHNYDPELWLNTHRSYIALSILRNSVYLSSKGQVRSFIKNLKKHGDVSLIDDQYGRLSYAAIGMNDIRSDISYCDLPRGDGSSDRTFIIIKFNSIRVCVRTRYVDLVWGLLKTHSVKVEEQQEVNLNPMDKNPDIKSFVEYCIEMNKLTQEK</sequence>
<accession>A0A223LF70</accession>
<dbReference type="RefSeq" id="YP_009834471.1">
    <property type="nucleotide sequence ID" value="NC_048673.1"/>
</dbReference>
<name>A0A223LF70_9CAUD</name>
<evidence type="ECO:0000313" key="1">
    <source>
        <dbReference type="EMBL" id="ASU00381.1"/>
    </source>
</evidence>
<dbReference type="GeneID" id="55604538"/>
<proteinExistence type="predicted"/>
<protein>
    <submittedName>
        <fullName evidence="1">Uncharacterized protein</fullName>
    </submittedName>
</protein>